<dbReference type="InterPro" id="IPR023151">
    <property type="entry name" value="PEP_util_CS"/>
</dbReference>
<feature type="active site" description="Proton donor" evidence="18">
    <location>
        <position position="496"/>
    </location>
</feature>
<comment type="catalytic activity">
    <reaction evidence="1 17">
        <text>L-histidyl-[protein] + phosphoenolpyruvate = N(pros)-phospho-L-histidyl-[protein] + pyruvate</text>
        <dbReference type="Rhea" id="RHEA:23880"/>
        <dbReference type="Rhea" id="RHEA-COMP:9745"/>
        <dbReference type="Rhea" id="RHEA-COMP:9746"/>
        <dbReference type="ChEBI" id="CHEBI:15361"/>
        <dbReference type="ChEBI" id="CHEBI:29979"/>
        <dbReference type="ChEBI" id="CHEBI:58702"/>
        <dbReference type="ChEBI" id="CHEBI:64837"/>
        <dbReference type="EC" id="2.7.3.9"/>
    </reaction>
</comment>
<dbReference type="GO" id="GO:0046872">
    <property type="term" value="F:metal ion binding"/>
    <property type="evidence" value="ECO:0007669"/>
    <property type="project" value="UniProtKB-KW"/>
</dbReference>
<dbReference type="InterPro" id="IPR000121">
    <property type="entry name" value="PEP_util_C"/>
</dbReference>
<evidence type="ECO:0000256" key="4">
    <source>
        <dbReference type="ARBA" id="ARBA00004496"/>
    </source>
</evidence>
<dbReference type="SUPFAM" id="SSF47831">
    <property type="entry name" value="Enzyme I of the PEP:sugar phosphotransferase system HPr-binding (sub)domain"/>
    <property type="match status" value="1"/>
</dbReference>
<evidence type="ECO:0000313" key="24">
    <source>
        <dbReference type="EMBL" id="OUR94104.1"/>
    </source>
</evidence>
<keyword evidence="13 17" id="KW-0479">Metal-binding</keyword>
<keyword evidence="10 17" id="KW-0762">Sugar transport</keyword>
<dbReference type="InterPro" id="IPR040442">
    <property type="entry name" value="Pyrv_kinase-like_dom_sf"/>
</dbReference>
<evidence type="ECO:0000256" key="20">
    <source>
        <dbReference type="PIRSR" id="PIRSR000732-3"/>
    </source>
</evidence>
<evidence type="ECO:0000256" key="16">
    <source>
        <dbReference type="ARBA" id="ARBA00033235"/>
    </source>
</evidence>
<dbReference type="PROSITE" id="PS00370">
    <property type="entry name" value="PEP_ENZYMES_PHOS_SITE"/>
    <property type="match status" value="1"/>
</dbReference>
<comment type="cofactor">
    <cofactor evidence="2 17 20">
        <name>Mg(2+)</name>
        <dbReference type="ChEBI" id="CHEBI:18420"/>
    </cofactor>
</comment>
<dbReference type="GO" id="GO:0016301">
    <property type="term" value="F:kinase activity"/>
    <property type="evidence" value="ECO:0007669"/>
    <property type="project" value="UniProtKB-KW"/>
</dbReference>
<dbReference type="PRINTS" id="PR01736">
    <property type="entry name" value="PHPHTRNFRASE"/>
</dbReference>
<dbReference type="Gene3D" id="3.50.30.10">
    <property type="entry name" value="Phosphohistidine domain"/>
    <property type="match status" value="1"/>
</dbReference>
<comment type="similarity">
    <text evidence="5 17">Belongs to the PEP-utilizing enzyme family.</text>
</comment>
<dbReference type="InterPro" id="IPR006318">
    <property type="entry name" value="PTS_EI-like"/>
</dbReference>
<dbReference type="GO" id="GO:0008965">
    <property type="term" value="F:phosphoenolpyruvate-protein phosphotransferase activity"/>
    <property type="evidence" value="ECO:0007669"/>
    <property type="project" value="UniProtKB-EC"/>
</dbReference>
<dbReference type="Gene3D" id="1.10.274.10">
    <property type="entry name" value="PtsI, HPr-binding domain"/>
    <property type="match status" value="1"/>
</dbReference>
<organism evidence="24 25">
    <name type="scientific">Halobacteriovorax marinus</name>
    <dbReference type="NCBI Taxonomy" id="97084"/>
    <lineage>
        <taxon>Bacteria</taxon>
        <taxon>Pseudomonadati</taxon>
        <taxon>Bdellovibrionota</taxon>
        <taxon>Bacteriovoracia</taxon>
        <taxon>Bacteriovoracales</taxon>
        <taxon>Halobacteriovoraceae</taxon>
        <taxon>Halobacteriovorax</taxon>
    </lineage>
</organism>
<keyword evidence="12 17" id="KW-0598">Phosphotransferase system</keyword>
<dbReference type="Pfam" id="PF05524">
    <property type="entry name" value="PEP-utilisers_N"/>
    <property type="match status" value="1"/>
</dbReference>
<dbReference type="InterPro" id="IPR008279">
    <property type="entry name" value="PEP-util_enz_mobile_dom"/>
</dbReference>
<evidence type="ECO:0000256" key="7">
    <source>
        <dbReference type="ARBA" id="ARBA00016544"/>
    </source>
</evidence>
<evidence type="ECO:0000256" key="5">
    <source>
        <dbReference type="ARBA" id="ARBA00007837"/>
    </source>
</evidence>
<evidence type="ECO:0000259" key="22">
    <source>
        <dbReference type="Pfam" id="PF02896"/>
    </source>
</evidence>
<sequence>MIGKSASPGFAYGKIVILEDVFEKVVSKTSTDIDHELSEFERISKIVVSELEELSKNATTEDQTAIFEAHSMLAADPSFKKDIVKLINEKSLVLSCAVKETALSFMAKFEALDDDYFKERALDIKDVASRFLTKALNINSSSLRQLDNDVVLIAKDITPSQTAQIDKDKVRAFITEVGGITSHTAIIARTLEIPAIVGARGILESAANASVVAIDGLKAEIFLDPSNDLLEKWDRHIEDDTKYKEMLFKYIDAESVTEDGHQLSVLANISSVEDTEAVLKNGGEGIGLLRTEFLFMEHKTAPSEESQFEFYKKIALAMGDRPVTIRTLDIGGDKEVDYLGLDPEDNPFLGYRAIRICLDREDLFKPQLRAILRASDYGNLKIMFPMIATHNEIIKAKEILETCKKELHAENISFDPDIKIGIMIEIPAAAVMSDVLAEEVDFFSIGTNDLIQYTIAVDRMNDKLSNLYSYFDPSVIRLINMTIEGANKAGIPVGMCGSMASELQLTELLIGLGLDSFSVTSGSILSVRKNIIIANKDECHKLVPSVLAAKDKEEVLKIFSF</sequence>
<feature type="binding site" evidence="20">
    <location>
        <position position="425"/>
    </location>
    <ligand>
        <name>Mg(2+)</name>
        <dbReference type="ChEBI" id="CHEBI:18420"/>
    </ligand>
</feature>
<feature type="binding site" evidence="20">
    <location>
        <position position="449"/>
    </location>
    <ligand>
        <name>Mg(2+)</name>
        <dbReference type="ChEBI" id="CHEBI:18420"/>
    </ligand>
</feature>
<feature type="domain" description="PEP-utilising enzyme C-terminal" evidence="22">
    <location>
        <begin position="251"/>
        <end position="531"/>
    </location>
</feature>
<dbReference type="PIRSF" id="PIRSF000732">
    <property type="entry name" value="PTS_enzyme_I"/>
    <property type="match status" value="1"/>
</dbReference>
<feature type="binding site" evidence="19">
    <location>
        <position position="459"/>
    </location>
    <ligand>
        <name>phosphoenolpyruvate</name>
        <dbReference type="ChEBI" id="CHEBI:58702"/>
    </ligand>
</feature>
<dbReference type="InterPro" id="IPR024692">
    <property type="entry name" value="PTS_EI"/>
</dbReference>
<evidence type="ECO:0000256" key="8">
    <source>
        <dbReference type="ARBA" id="ARBA00022448"/>
    </source>
</evidence>
<evidence type="ECO:0000256" key="2">
    <source>
        <dbReference type="ARBA" id="ARBA00001946"/>
    </source>
</evidence>
<dbReference type="Proteomes" id="UP000196531">
    <property type="component" value="Unassembled WGS sequence"/>
</dbReference>
<dbReference type="AlphaFoldDB" id="A0A1Y5F352"/>
<evidence type="ECO:0000256" key="14">
    <source>
        <dbReference type="ARBA" id="ARBA00022777"/>
    </source>
</evidence>
<evidence type="ECO:0000256" key="12">
    <source>
        <dbReference type="ARBA" id="ARBA00022683"/>
    </source>
</evidence>
<evidence type="ECO:0000256" key="6">
    <source>
        <dbReference type="ARBA" id="ARBA00012232"/>
    </source>
</evidence>
<dbReference type="InterPro" id="IPR036618">
    <property type="entry name" value="PtsI_HPr-bd_sf"/>
</dbReference>
<comment type="subcellular location">
    <subcellularLocation>
        <location evidence="4 17">Cytoplasm</location>
    </subcellularLocation>
</comment>
<feature type="domain" description="Phosphotransferase system enzyme I N-terminal" evidence="23">
    <location>
        <begin position="3"/>
        <end position="120"/>
    </location>
</feature>
<comment type="function">
    <text evidence="3 17">General (non sugar-specific) component of the phosphoenolpyruvate-dependent sugar phosphotransferase system (sugar PTS). This major carbohydrate active-transport system catalyzes the phosphorylation of incoming sugar substrates concomitantly with their translocation across the cell membrane. Enzyme I transfers the phosphoryl group from phosphoenolpyruvate (PEP) to the phosphoryl carrier protein (HPr).</text>
</comment>
<dbReference type="PROSITE" id="PS00742">
    <property type="entry name" value="PEP_ENZYMES_2"/>
    <property type="match status" value="1"/>
</dbReference>
<evidence type="ECO:0000256" key="10">
    <source>
        <dbReference type="ARBA" id="ARBA00022597"/>
    </source>
</evidence>
<proteinExistence type="inferred from homology"/>
<accession>A0A1Y5F352</accession>
<dbReference type="NCBIfam" id="TIGR01417">
    <property type="entry name" value="PTS_I_fam"/>
    <property type="match status" value="1"/>
</dbReference>
<keyword evidence="24" id="KW-0670">Pyruvate</keyword>
<feature type="binding site" evidence="19">
    <location>
        <position position="290"/>
    </location>
    <ligand>
        <name>phosphoenolpyruvate</name>
        <dbReference type="ChEBI" id="CHEBI:58702"/>
    </ligand>
</feature>
<evidence type="ECO:0000256" key="11">
    <source>
        <dbReference type="ARBA" id="ARBA00022679"/>
    </source>
</evidence>
<evidence type="ECO:0000256" key="17">
    <source>
        <dbReference type="PIRNR" id="PIRNR000732"/>
    </source>
</evidence>
<dbReference type="SUPFAM" id="SSF52009">
    <property type="entry name" value="Phosphohistidine domain"/>
    <property type="match status" value="1"/>
</dbReference>
<comment type="caution">
    <text evidence="24">The sequence shown here is derived from an EMBL/GenBank/DDBJ whole genome shotgun (WGS) entry which is preliminary data.</text>
</comment>
<dbReference type="InterPro" id="IPR036637">
    <property type="entry name" value="Phosphohistidine_dom_sf"/>
</dbReference>
<evidence type="ECO:0000256" key="15">
    <source>
        <dbReference type="ARBA" id="ARBA00022842"/>
    </source>
</evidence>
<protein>
    <recommendedName>
        <fullName evidence="7 17">Phosphoenolpyruvate-protein phosphotransferase</fullName>
        <ecNumber evidence="6 17">2.7.3.9</ecNumber>
    </recommendedName>
    <alternativeName>
        <fullName evidence="16 17">Phosphotransferase system, enzyme I</fullName>
    </alternativeName>
</protein>
<keyword evidence="15 17" id="KW-0460">Magnesium</keyword>
<evidence type="ECO:0000259" key="23">
    <source>
        <dbReference type="Pfam" id="PF05524"/>
    </source>
</evidence>
<dbReference type="InterPro" id="IPR008731">
    <property type="entry name" value="PTS_EIN"/>
</dbReference>
<keyword evidence="8 17" id="KW-0813">Transport</keyword>
<name>A0A1Y5F352_9BACT</name>
<dbReference type="InterPro" id="IPR015813">
    <property type="entry name" value="Pyrv/PenolPyrv_kinase-like_dom"/>
</dbReference>
<feature type="active site" description="Tele-phosphohistidine intermediate" evidence="18">
    <location>
        <position position="183"/>
    </location>
</feature>
<evidence type="ECO:0000256" key="19">
    <source>
        <dbReference type="PIRSR" id="PIRSR000732-2"/>
    </source>
</evidence>
<dbReference type="SUPFAM" id="SSF51621">
    <property type="entry name" value="Phosphoenolpyruvate/pyruvate domain"/>
    <property type="match status" value="1"/>
</dbReference>
<evidence type="ECO:0000313" key="25">
    <source>
        <dbReference type="Proteomes" id="UP000196531"/>
    </source>
</evidence>
<reference evidence="25" key="1">
    <citation type="journal article" date="2017" name="Proc. Natl. Acad. Sci. U.S.A.">
        <title>Simulation of Deepwater Horizon oil plume reveals substrate specialization within a complex community of hydrocarbon-degraders.</title>
        <authorList>
            <person name="Hu P."/>
            <person name="Dubinsky E.A."/>
            <person name="Probst A.J."/>
            <person name="Wang J."/>
            <person name="Sieber C.M.K."/>
            <person name="Tom L.M."/>
            <person name="Gardinali P."/>
            <person name="Banfield J.F."/>
            <person name="Atlas R.M."/>
            <person name="Andersen G.L."/>
        </authorList>
    </citation>
    <scope>NUCLEOTIDE SEQUENCE [LARGE SCALE GENOMIC DNA]</scope>
</reference>
<dbReference type="EC" id="2.7.3.9" evidence="6 17"/>
<evidence type="ECO:0000256" key="1">
    <source>
        <dbReference type="ARBA" id="ARBA00000683"/>
    </source>
</evidence>
<evidence type="ECO:0000256" key="18">
    <source>
        <dbReference type="PIRSR" id="PIRSR000732-1"/>
    </source>
</evidence>
<evidence type="ECO:0000256" key="9">
    <source>
        <dbReference type="ARBA" id="ARBA00022490"/>
    </source>
</evidence>
<dbReference type="PANTHER" id="PTHR46244">
    <property type="entry name" value="PHOSPHOENOLPYRUVATE-PROTEIN PHOSPHOTRANSFERASE"/>
    <property type="match status" value="1"/>
</dbReference>
<dbReference type="Gene3D" id="3.20.20.60">
    <property type="entry name" value="Phosphoenolpyruvate-binding domains"/>
    <property type="match status" value="1"/>
</dbReference>
<keyword evidence="9 17" id="KW-0963">Cytoplasm</keyword>
<feature type="binding site" evidence="19">
    <location>
        <position position="326"/>
    </location>
    <ligand>
        <name>phosphoenolpyruvate</name>
        <dbReference type="ChEBI" id="CHEBI:58702"/>
    </ligand>
</feature>
<keyword evidence="11 17" id="KW-0808">Transferase</keyword>
<dbReference type="Pfam" id="PF00391">
    <property type="entry name" value="PEP-utilizers"/>
    <property type="match status" value="1"/>
</dbReference>
<dbReference type="GO" id="GO:0005737">
    <property type="term" value="C:cytoplasm"/>
    <property type="evidence" value="ECO:0007669"/>
    <property type="project" value="UniProtKB-SubCell"/>
</dbReference>
<dbReference type="Pfam" id="PF02896">
    <property type="entry name" value="PEP-utilizers_C"/>
    <property type="match status" value="1"/>
</dbReference>
<evidence type="ECO:0000259" key="21">
    <source>
        <dbReference type="Pfam" id="PF00391"/>
    </source>
</evidence>
<gene>
    <name evidence="24" type="ORF">A9Q84_17490</name>
</gene>
<dbReference type="PANTHER" id="PTHR46244:SF3">
    <property type="entry name" value="PHOSPHOENOLPYRUVATE-PROTEIN PHOSPHOTRANSFERASE"/>
    <property type="match status" value="1"/>
</dbReference>
<evidence type="ECO:0000256" key="3">
    <source>
        <dbReference type="ARBA" id="ARBA00002728"/>
    </source>
</evidence>
<feature type="domain" description="PEP-utilising enzyme mobile" evidence="21">
    <location>
        <begin position="147"/>
        <end position="216"/>
    </location>
</feature>
<dbReference type="InterPro" id="IPR018274">
    <property type="entry name" value="PEP_util_AS"/>
</dbReference>
<dbReference type="InterPro" id="IPR050499">
    <property type="entry name" value="PEP-utilizing_PTS_enzyme"/>
</dbReference>
<feature type="binding site" evidence="19">
    <location>
        <begin position="448"/>
        <end position="449"/>
    </location>
    <ligand>
        <name>phosphoenolpyruvate</name>
        <dbReference type="ChEBI" id="CHEBI:58702"/>
    </ligand>
</feature>
<dbReference type="GO" id="GO:0009401">
    <property type="term" value="P:phosphoenolpyruvate-dependent sugar phosphotransferase system"/>
    <property type="evidence" value="ECO:0007669"/>
    <property type="project" value="UniProtKB-KW"/>
</dbReference>
<keyword evidence="14 17" id="KW-0418">Kinase</keyword>
<dbReference type="EMBL" id="MAAO01000011">
    <property type="protein sequence ID" value="OUR94104.1"/>
    <property type="molecule type" value="Genomic_DNA"/>
</dbReference>
<evidence type="ECO:0000256" key="13">
    <source>
        <dbReference type="ARBA" id="ARBA00022723"/>
    </source>
</evidence>